<keyword evidence="8" id="KW-0234">DNA repair</keyword>
<dbReference type="Gene3D" id="3.90.530.10">
    <property type="entry name" value="XPA C-terminal domain"/>
    <property type="match status" value="1"/>
</dbReference>
<keyword evidence="6" id="KW-0862">Zinc</keyword>
<comment type="subcellular location">
    <subcellularLocation>
        <location evidence="1">Nucleus</location>
    </subcellularLocation>
</comment>
<keyword evidence="3" id="KW-0479">Metal-binding</keyword>
<dbReference type="RefSeq" id="XP_018281555.1">
    <property type="nucleotide sequence ID" value="XM_018420216.1"/>
</dbReference>
<dbReference type="GO" id="GO:0000715">
    <property type="term" value="P:nucleotide-excision repair, DNA damage recognition"/>
    <property type="evidence" value="ECO:0007669"/>
    <property type="project" value="TreeGrafter"/>
</dbReference>
<dbReference type="EMBL" id="KQ087183">
    <property type="protein sequence ID" value="KLT45064.1"/>
    <property type="molecule type" value="Genomic_DNA"/>
</dbReference>
<dbReference type="NCBIfam" id="TIGR00598">
    <property type="entry name" value="rad14"/>
    <property type="match status" value="1"/>
</dbReference>
<dbReference type="PROSITE" id="PS00753">
    <property type="entry name" value="XPA_2"/>
    <property type="match status" value="1"/>
</dbReference>
<protein>
    <recommendedName>
        <fullName evidence="10">DNA repair protein RAD14</fullName>
    </recommendedName>
</protein>
<evidence type="ECO:0000256" key="3">
    <source>
        <dbReference type="ARBA" id="ARBA00022723"/>
    </source>
</evidence>
<dbReference type="FunFam" id="3.90.530.10:FF:000003">
    <property type="entry name" value="Dna repair rad14 protein"/>
    <property type="match status" value="1"/>
</dbReference>
<evidence type="ECO:0000256" key="5">
    <source>
        <dbReference type="ARBA" id="ARBA00022771"/>
    </source>
</evidence>
<evidence type="ECO:0000256" key="8">
    <source>
        <dbReference type="ARBA" id="ARBA00023204"/>
    </source>
</evidence>
<dbReference type="GeneID" id="28980819"/>
<feature type="domain" description="XPA C-terminal" evidence="11">
    <location>
        <begin position="116"/>
        <end position="166"/>
    </location>
</feature>
<keyword evidence="4" id="KW-0227">DNA damage</keyword>
<dbReference type="GO" id="GO:0070914">
    <property type="term" value="P:UV-damage excision repair"/>
    <property type="evidence" value="ECO:0007669"/>
    <property type="project" value="TreeGrafter"/>
</dbReference>
<dbReference type="GO" id="GO:1901255">
    <property type="term" value="P:nucleotide-excision repair involved in interstrand cross-link repair"/>
    <property type="evidence" value="ECO:0007669"/>
    <property type="project" value="TreeGrafter"/>
</dbReference>
<organism evidence="12 13">
    <name type="scientific">Cutaneotrichosporon oleaginosum</name>
    <dbReference type="NCBI Taxonomy" id="879819"/>
    <lineage>
        <taxon>Eukaryota</taxon>
        <taxon>Fungi</taxon>
        <taxon>Dikarya</taxon>
        <taxon>Basidiomycota</taxon>
        <taxon>Agaricomycotina</taxon>
        <taxon>Tremellomycetes</taxon>
        <taxon>Trichosporonales</taxon>
        <taxon>Trichosporonaceae</taxon>
        <taxon>Cutaneotrichosporon</taxon>
    </lineage>
</organism>
<dbReference type="CDD" id="cd21077">
    <property type="entry name" value="DBD_Rad14"/>
    <property type="match status" value="1"/>
</dbReference>
<evidence type="ECO:0000256" key="2">
    <source>
        <dbReference type="ARBA" id="ARBA00005548"/>
    </source>
</evidence>
<dbReference type="GO" id="GO:0003684">
    <property type="term" value="F:damaged DNA binding"/>
    <property type="evidence" value="ECO:0007669"/>
    <property type="project" value="InterPro"/>
</dbReference>
<keyword evidence="13" id="KW-1185">Reference proteome</keyword>
<keyword evidence="9" id="KW-0539">Nucleus</keyword>
<evidence type="ECO:0000313" key="13">
    <source>
        <dbReference type="Proteomes" id="UP000053611"/>
    </source>
</evidence>
<dbReference type="InterPro" id="IPR022652">
    <property type="entry name" value="Znf_XPA_CS"/>
</dbReference>
<dbReference type="AlphaFoldDB" id="A0A0J1BAW0"/>
<dbReference type="STRING" id="879819.A0A0J1BAW0"/>
<keyword evidence="7" id="KW-0238">DNA-binding</keyword>
<evidence type="ECO:0000256" key="6">
    <source>
        <dbReference type="ARBA" id="ARBA00022833"/>
    </source>
</evidence>
<dbReference type="Pfam" id="PF01286">
    <property type="entry name" value="XPA_N"/>
    <property type="match status" value="1"/>
</dbReference>
<reference evidence="12 13" key="1">
    <citation type="submission" date="2015-03" db="EMBL/GenBank/DDBJ databases">
        <title>Genomics and transcriptomics of the oil-accumulating basidiomycete yeast T. oleaginosus allow insights into substrate utilization and the diverse evolutionary trajectories of mating systems in fungi.</title>
        <authorList>
            <consortium name="DOE Joint Genome Institute"/>
            <person name="Kourist R."/>
            <person name="Kracht O."/>
            <person name="Bracharz F."/>
            <person name="Lipzen A."/>
            <person name="Nolan M."/>
            <person name="Ohm R."/>
            <person name="Grigoriev I."/>
            <person name="Sun S."/>
            <person name="Heitman J."/>
            <person name="Bruck T."/>
            <person name="Nowrousian M."/>
        </authorList>
    </citation>
    <scope>NUCLEOTIDE SEQUENCE [LARGE SCALE GENOMIC DNA]</scope>
    <source>
        <strain evidence="12 13">IBC0246</strain>
    </source>
</reference>
<dbReference type="GO" id="GO:0008270">
    <property type="term" value="F:zinc ion binding"/>
    <property type="evidence" value="ECO:0007669"/>
    <property type="project" value="UniProtKB-KW"/>
</dbReference>
<dbReference type="InterPro" id="IPR022656">
    <property type="entry name" value="XPA_C"/>
</dbReference>
<evidence type="ECO:0000256" key="10">
    <source>
        <dbReference type="ARBA" id="ARBA00072989"/>
    </source>
</evidence>
<dbReference type="Pfam" id="PF05181">
    <property type="entry name" value="XPA_C"/>
    <property type="match status" value="1"/>
</dbReference>
<dbReference type="SUPFAM" id="SSF46955">
    <property type="entry name" value="Putative DNA-binding domain"/>
    <property type="match status" value="1"/>
</dbReference>
<dbReference type="GO" id="GO:0006284">
    <property type="term" value="P:base-excision repair"/>
    <property type="evidence" value="ECO:0007669"/>
    <property type="project" value="TreeGrafter"/>
</dbReference>
<keyword evidence="5" id="KW-0863">Zinc-finger</keyword>
<dbReference type="PANTHER" id="PTHR10142">
    <property type="entry name" value="DNA REPAIR PROTEIN COMPLEMENTING XP-A CELLS"/>
    <property type="match status" value="1"/>
</dbReference>
<sequence>MVSAQADADAASSAAPLRRDPKLGKYFEYDLSKLHNSRGGFLTEEDLEGDRIRSVVEVARQKEREKQMMREGEEPPIFPDSSPRCDECKSLEIDQSFVKVFDVRVCKNCKEKYPEKYSLLTKTECKEDYLLTDPELRDTDLLPHLLKANPHAASYSNMMLFLRMQVEEVAWKKWGGEKGLDEEWARREEFKKRKREAKFEAGLRDLRKRTRNNQYQRRTEAQHVHEFEDAEEVTNRHGDTRTIQRCTCGAEQEVEVL</sequence>
<dbReference type="Proteomes" id="UP000053611">
    <property type="component" value="Unassembled WGS sequence"/>
</dbReference>
<evidence type="ECO:0000256" key="7">
    <source>
        <dbReference type="ARBA" id="ARBA00023125"/>
    </source>
</evidence>
<dbReference type="InterPro" id="IPR000465">
    <property type="entry name" value="XPA/RAD14"/>
</dbReference>
<dbReference type="PANTHER" id="PTHR10142:SF0">
    <property type="entry name" value="DNA REPAIR PROTEIN COMPLEMENTING XP-A CELLS"/>
    <property type="match status" value="1"/>
</dbReference>
<comment type="similarity">
    <text evidence="2">Belongs to the XPA family.</text>
</comment>
<dbReference type="GO" id="GO:0000110">
    <property type="term" value="C:nucleotide-excision repair factor 1 complex"/>
    <property type="evidence" value="ECO:0007669"/>
    <property type="project" value="TreeGrafter"/>
</dbReference>
<dbReference type="OrthoDB" id="68328at2759"/>
<evidence type="ECO:0000256" key="1">
    <source>
        <dbReference type="ARBA" id="ARBA00004123"/>
    </source>
</evidence>
<proteinExistence type="inferred from homology"/>
<evidence type="ECO:0000259" key="11">
    <source>
        <dbReference type="Pfam" id="PF05181"/>
    </source>
</evidence>
<dbReference type="InterPro" id="IPR037129">
    <property type="entry name" value="XPA_sf"/>
</dbReference>
<name>A0A0J1BAW0_9TREE</name>
<evidence type="ECO:0000256" key="4">
    <source>
        <dbReference type="ARBA" id="ARBA00022763"/>
    </source>
</evidence>
<evidence type="ECO:0000256" key="9">
    <source>
        <dbReference type="ARBA" id="ARBA00023242"/>
    </source>
</evidence>
<dbReference type="InterPro" id="IPR009061">
    <property type="entry name" value="DNA-bd_dom_put_sf"/>
</dbReference>
<accession>A0A0J1BAW0</accession>
<evidence type="ECO:0000313" key="12">
    <source>
        <dbReference type="EMBL" id="KLT45064.1"/>
    </source>
</evidence>
<gene>
    <name evidence="12" type="ORF">CC85DRAFT_241524</name>
</gene>
<dbReference type="InterPro" id="IPR022658">
    <property type="entry name" value="XPA_CS"/>
</dbReference>